<dbReference type="Proteomes" id="UP000215289">
    <property type="component" value="Unassembled WGS sequence"/>
</dbReference>
<dbReference type="STRING" id="1245748.A0A3R7F859"/>
<feature type="transmembrane region" description="Helical" evidence="7">
    <location>
        <begin position="12"/>
        <end position="34"/>
    </location>
</feature>
<keyword evidence="4 7" id="KW-0472">Membrane</keyword>
<dbReference type="InterPro" id="IPR052337">
    <property type="entry name" value="SAT4-like"/>
</dbReference>
<protein>
    <recommendedName>
        <fullName evidence="8">Rhodopsin domain-containing protein</fullName>
    </recommendedName>
</protein>
<keyword evidence="10" id="KW-1185">Reference proteome</keyword>
<feature type="transmembrane region" description="Helical" evidence="7">
    <location>
        <begin position="46"/>
        <end position="66"/>
    </location>
</feature>
<evidence type="ECO:0000256" key="1">
    <source>
        <dbReference type="ARBA" id="ARBA00004141"/>
    </source>
</evidence>
<evidence type="ECO:0000256" key="3">
    <source>
        <dbReference type="ARBA" id="ARBA00022989"/>
    </source>
</evidence>
<evidence type="ECO:0000256" key="6">
    <source>
        <dbReference type="SAM" id="MobiDB-lite"/>
    </source>
</evidence>
<keyword evidence="3 7" id="KW-1133">Transmembrane helix</keyword>
<comment type="subcellular location">
    <subcellularLocation>
        <location evidence="1">Membrane</location>
        <topology evidence="1">Multi-pass membrane protein</topology>
    </subcellularLocation>
</comment>
<dbReference type="EMBL" id="NIDN02000070">
    <property type="protein sequence ID" value="RLL97719.1"/>
    <property type="molecule type" value="Genomic_DNA"/>
</dbReference>
<evidence type="ECO:0000256" key="7">
    <source>
        <dbReference type="SAM" id="Phobius"/>
    </source>
</evidence>
<dbReference type="GO" id="GO:0016020">
    <property type="term" value="C:membrane"/>
    <property type="evidence" value="ECO:0007669"/>
    <property type="project" value="UniProtKB-SubCell"/>
</dbReference>
<comment type="caution">
    <text evidence="9">The sequence shown here is derived from an EMBL/GenBank/DDBJ whole genome shotgun (WGS) entry which is preliminary data.</text>
</comment>
<dbReference type="Pfam" id="PF20684">
    <property type="entry name" value="Fung_rhodopsin"/>
    <property type="match status" value="1"/>
</dbReference>
<dbReference type="PANTHER" id="PTHR33048">
    <property type="entry name" value="PTH11-LIKE INTEGRAL MEMBRANE PROTEIN (AFU_ORTHOLOGUE AFUA_5G11245)"/>
    <property type="match status" value="1"/>
</dbReference>
<sequence length="294" mass="32586">MVCCIPKGFLWFFNAAMNILTDLCVLVLPIPVLSHLRLPRRQKIRVIFIFATGGFACVTSMVRLNYLTRATHTTDYTKDNGPIAVRSQIELNIGILCSCLPPLQPPVTRVFPGLLGSVSHSRGHANKYNGYPNFGFNEPDSGPHSSVSASRSKDRAHRMDAITITQELRLESSDHQYAATGETDSERGLLRMEMGFMVENMSEGQDQDPVEEEEDLLTRCHCGGVSMKISRSRHAYGVCCIVAPPESKGWVPPFHTTRWLALMGPLQRLSPRHRNTPRSLAFRAAGPSLSPDPG</sequence>
<feature type="region of interest" description="Disordered" evidence="6">
    <location>
        <begin position="131"/>
        <end position="155"/>
    </location>
</feature>
<proteinExistence type="inferred from homology"/>
<evidence type="ECO:0000313" key="9">
    <source>
        <dbReference type="EMBL" id="RLL97719.1"/>
    </source>
</evidence>
<dbReference type="AlphaFoldDB" id="A0A3R7F859"/>
<evidence type="ECO:0000259" key="8">
    <source>
        <dbReference type="Pfam" id="PF20684"/>
    </source>
</evidence>
<organism evidence="9 10">
    <name type="scientific">Aspergillus turcosus</name>
    <dbReference type="NCBI Taxonomy" id="1245748"/>
    <lineage>
        <taxon>Eukaryota</taxon>
        <taxon>Fungi</taxon>
        <taxon>Dikarya</taxon>
        <taxon>Ascomycota</taxon>
        <taxon>Pezizomycotina</taxon>
        <taxon>Eurotiomycetes</taxon>
        <taxon>Eurotiomycetidae</taxon>
        <taxon>Eurotiales</taxon>
        <taxon>Aspergillaceae</taxon>
        <taxon>Aspergillus</taxon>
        <taxon>Aspergillus subgen. Fumigati</taxon>
    </lineage>
</organism>
<name>A0A3R7F859_9EURO</name>
<reference evidence="9 10" key="1">
    <citation type="submission" date="2018-08" db="EMBL/GenBank/DDBJ databases">
        <title>Draft genome sequences of two Aspergillus turcosus clinical strains isolated from bronchoalveolar lavage fluid: one azole-susceptible and the other azole-resistant.</title>
        <authorList>
            <person name="Parent-Michaud M."/>
            <person name="Dufresne P.J."/>
            <person name="Fournier E."/>
            <person name="Martineau C."/>
            <person name="Moreira S."/>
            <person name="Perkins V."/>
            <person name="De Repentigny L."/>
            <person name="Dufresne S.F."/>
        </authorList>
    </citation>
    <scope>NUCLEOTIDE SEQUENCE [LARGE SCALE GENOMIC DNA]</scope>
    <source>
        <strain evidence="9">HMR AF 1038</strain>
    </source>
</reference>
<dbReference type="InterPro" id="IPR049326">
    <property type="entry name" value="Rhodopsin_dom_fungi"/>
</dbReference>
<comment type="similarity">
    <text evidence="5">Belongs to the SAT4 family.</text>
</comment>
<dbReference type="OrthoDB" id="10017208at2759"/>
<dbReference type="PANTHER" id="PTHR33048:SF47">
    <property type="entry name" value="INTEGRAL MEMBRANE PROTEIN-RELATED"/>
    <property type="match status" value="1"/>
</dbReference>
<evidence type="ECO:0000256" key="5">
    <source>
        <dbReference type="ARBA" id="ARBA00038359"/>
    </source>
</evidence>
<evidence type="ECO:0000313" key="10">
    <source>
        <dbReference type="Proteomes" id="UP000215289"/>
    </source>
</evidence>
<feature type="domain" description="Rhodopsin" evidence="8">
    <location>
        <begin position="4"/>
        <end position="108"/>
    </location>
</feature>
<feature type="region of interest" description="Disordered" evidence="6">
    <location>
        <begin position="270"/>
        <end position="294"/>
    </location>
</feature>
<gene>
    <name evidence="9" type="ORF">CFD26_107025</name>
</gene>
<evidence type="ECO:0000256" key="4">
    <source>
        <dbReference type="ARBA" id="ARBA00023136"/>
    </source>
</evidence>
<keyword evidence="2 7" id="KW-0812">Transmembrane</keyword>
<accession>A0A3R7F859</accession>
<evidence type="ECO:0000256" key="2">
    <source>
        <dbReference type="ARBA" id="ARBA00022692"/>
    </source>
</evidence>